<comment type="caution">
    <text evidence="4">The sequence shown here is derived from an EMBL/GenBank/DDBJ whole genome shotgun (WGS) entry which is preliminary data.</text>
</comment>
<evidence type="ECO:0000313" key="4">
    <source>
        <dbReference type="EMBL" id="KAH6599487.1"/>
    </source>
</evidence>
<protein>
    <recommendedName>
        <fullName evidence="6">Chaperonin GroS</fullName>
    </recommendedName>
</protein>
<dbReference type="Proteomes" id="UP001648503">
    <property type="component" value="Unassembled WGS sequence"/>
</dbReference>
<dbReference type="Gene3D" id="2.30.33.40">
    <property type="entry name" value="GroES chaperonin"/>
    <property type="match status" value="1"/>
</dbReference>
<name>A0ABQ8FL09_9FUNG</name>
<evidence type="ECO:0008006" key="6">
    <source>
        <dbReference type="Google" id="ProtNLM"/>
    </source>
</evidence>
<dbReference type="PANTHER" id="PTHR10772:SF0">
    <property type="entry name" value="10 KDA HEAT SHOCK PROTEIN, MITOCHONDRIAL"/>
    <property type="match status" value="1"/>
</dbReference>
<dbReference type="Pfam" id="PF00166">
    <property type="entry name" value="Cpn10"/>
    <property type="match status" value="1"/>
</dbReference>
<reference evidence="4 5" key="1">
    <citation type="submission" date="2021-02" db="EMBL/GenBank/DDBJ databases">
        <title>Variation within the Batrachochytrium salamandrivorans European outbreak.</title>
        <authorList>
            <person name="Kelly M."/>
            <person name="Pasmans F."/>
            <person name="Shea T.P."/>
            <person name="Munoz J.F."/>
            <person name="Carranza S."/>
            <person name="Cuomo C.A."/>
            <person name="Martel A."/>
        </authorList>
    </citation>
    <scope>NUCLEOTIDE SEQUENCE [LARGE SCALE GENOMIC DNA]</scope>
    <source>
        <strain evidence="4 5">AMFP18/2</strain>
    </source>
</reference>
<evidence type="ECO:0000256" key="3">
    <source>
        <dbReference type="RuleBase" id="RU003479"/>
    </source>
</evidence>
<accession>A0ABQ8FL09</accession>
<keyword evidence="2 3" id="KW-0143">Chaperone</keyword>
<comment type="similarity">
    <text evidence="1 3">Belongs to the GroES chaperonin family.</text>
</comment>
<dbReference type="InterPro" id="IPR020818">
    <property type="entry name" value="Chaperonin_GroES"/>
</dbReference>
<evidence type="ECO:0000256" key="1">
    <source>
        <dbReference type="ARBA" id="ARBA00006975"/>
    </source>
</evidence>
<dbReference type="PRINTS" id="PR00297">
    <property type="entry name" value="CHAPERONIN10"/>
</dbReference>
<dbReference type="EMBL" id="JAFCIX010000064">
    <property type="protein sequence ID" value="KAH6599487.1"/>
    <property type="molecule type" value="Genomic_DNA"/>
</dbReference>
<sequence length="86" mass="9173">MVQRIKPAERTASGLFIPEKAQETLNEALVIAVGPGAPDKDGVVRPVSVKAGEHVLLPPYGGNTVKIGDVEYSLYKDSEILAKLES</sequence>
<dbReference type="InterPro" id="IPR037124">
    <property type="entry name" value="Chaperonin_GroES_sf"/>
</dbReference>
<evidence type="ECO:0000313" key="5">
    <source>
        <dbReference type="Proteomes" id="UP001648503"/>
    </source>
</evidence>
<dbReference type="PANTHER" id="PTHR10772">
    <property type="entry name" value="10 KDA HEAT SHOCK PROTEIN"/>
    <property type="match status" value="1"/>
</dbReference>
<gene>
    <name evidence="4" type="ORF">BASA50_003000</name>
</gene>
<keyword evidence="5" id="KW-1185">Reference proteome</keyword>
<dbReference type="InterPro" id="IPR011032">
    <property type="entry name" value="GroES-like_sf"/>
</dbReference>
<organism evidence="4 5">
    <name type="scientific">Batrachochytrium salamandrivorans</name>
    <dbReference type="NCBI Taxonomy" id="1357716"/>
    <lineage>
        <taxon>Eukaryota</taxon>
        <taxon>Fungi</taxon>
        <taxon>Fungi incertae sedis</taxon>
        <taxon>Chytridiomycota</taxon>
        <taxon>Chytridiomycota incertae sedis</taxon>
        <taxon>Chytridiomycetes</taxon>
        <taxon>Rhizophydiales</taxon>
        <taxon>Rhizophydiales incertae sedis</taxon>
        <taxon>Batrachochytrium</taxon>
    </lineage>
</organism>
<evidence type="ECO:0000256" key="2">
    <source>
        <dbReference type="ARBA" id="ARBA00023186"/>
    </source>
</evidence>
<dbReference type="SUPFAM" id="SSF50129">
    <property type="entry name" value="GroES-like"/>
    <property type="match status" value="1"/>
</dbReference>
<dbReference type="CDD" id="cd00320">
    <property type="entry name" value="cpn10"/>
    <property type="match status" value="1"/>
</dbReference>
<proteinExistence type="inferred from homology"/>
<dbReference type="SMART" id="SM00883">
    <property type="entry name" value="Cpn10"/>
    <property type="match status" value="1"/>
</dbReference>